<dbReference type="Proteomes" id="UP000192257">
    <property type="component" value="Unassembled WGS sequence"/>
</dbReference>
<feature type="domain" description="UEV" evidence="3">
    <location>
        <begin position="4"/>
        <end position="162"/>
    </location>
</feature>
<dbReference type="GO" id="GO:0008270">
    <property type="term" value="F:zinc ion binding"/>
    <property type="evidence" value="ECO:0007669"/>
    <property type="project" value="UniProtKB-KW"/>
</dbReference>
<evidence type="ECO:0000259" key="3">
    <source>
        <dbReference type="PROSITE" id="PS51322"/>
    </source>
</evidence>
<name>A0A1X0NHS1_9TRYP</name>
<dbReference type="Pfam" id="PF05743">
    <property type="entry name" value="UEV"/>
    <property type="match status" value="1"/>
</dbReference>
<dbReference type="PANTHER" id="PTHR23306:SF3">
    <property type="entry name" value="TUMOR SUPPRESSOR PROTEIN 101"/>
    <property type="match status" value="1"/>
</dbReference>
<accession>A0A1X0NHS1</accession>
<dbReference type="CDD" id="cd11685">
    <property type="entry name" value="UEV_TSG101-like"/>
    <property type="match status" value="1"/>
</dbReference>
<feature type="domain" description="RING-type" evidence="2">
    <location>
        <begin position="202"/>
        <end position="236"/>
    </location>
</feature>
<evidence type="ECO:0000256" key="1">
    <source>
        <dbReference type="PROSITE-ProRule" id="PRU00175"/>
    </source>
</evidence>
<evidence type="ECO:0000313" key="4">
    <source>
        <dbReference type="EMBL" id="ORC84285.1"/>
    </source>
</evidence>
<evidence type="ECO:0000259" key="2">
    <source>
        <dbReference type="PROSITE" id="PS50089"/>
    </source>
</evidence>
<sequence length="247" mass="27440">MNDDLVSFFGRSNQWNPDDRKRILADIGNLANSYNLTSRITTWGFTQQSKLCIYGGLPITIEDKENPLTDNNLKQTQPGSYILPIQIWLTHQYPIEPPLIFLLSTEQGCKVSSNHRYVDATGRCHIPELAAWQPGTSTLSAVIKELEYLLEKEGVSPLCIDSEDPSSPLIDSLVIPAPSPHGKIRPTTPESSLTECEESDNCVVCFGPKDTVLVPCGHYCLCGACATNVPQCPLCRQSIKFRQRIFT</sequence>
<dbReference type="PROSITE" id="PS51322">
    <property type="entry name" value="UEV"/>
    <property type="match status" value="1"/>
</dbReference>
<dbReference type="InterPro" id="IPR008883">
    <property type="entry name" value="UEV_N"/>
</dbReference>
<dbReference type="InterPro" id="IPR013083">
    <property type="entry name" value="Znf_RING/FYVE/PHD"/>
</dbReference>
<dbReference type="Gene3D" id="3.10.110.10">
    <property type="entry name" value="Ubiquitin Conjugating Enzyme"/>
    <property type="match status" value="1"/>
</dbReference>
<gene>
    <name evidence="4" type="ORF">TM35_000461040</name>
</gene>
<dbReference type="Gene3D" id="3.30.40.10">
    <property type="entry name" value="Zinc/RING finger domain, C3HC4 (zinc finger)"/>
    <property type="match status" value="1"/>
</dbReference>
<dbReference type="PANTHER" id="PTHR23306">
    <property type="entry name" value="TUMOR SUSCEPTIBILITY GENE 101 PROTEIN-RELATED"/>
    <property type="match status" value="1"/>
</dbReference>
<keyword evidence="1" id="KW-0479">Metal-binding</keyword>
<dbReference type="EMBL" id="NBCO01000046">
    <property type="protein sequence ID" value="ORC84285.1"/>
    <property type="molecule type" value="Genomic_DNA"/>
</dbReference>
<organism evidence="4 5">
    <name type="scientific">Trypanosoma theileri</name>
    <dbReference type="NCBI Taxonomy" id="67003"/>
    <lineage>
        <taxon>Eukaryota</taxon>
        <taxon>Discoba</taxon>
        <taxon>Euglenozoa</taxon>
        <taxon>Kinetoplastea</taxon>
        <taxon>Metakinetoplastina</taxon>
        <taxon>Trypanosomatida</taxon>
        <taxon>Trypanosomatidae</taxon>
        <taxon>Trypanosoma</taxon>
    </lineage>
</organism>
<protein>
    <submittedName>
        <fullName evidence="4">Uncharacterized protein</fullName>
    </submittedName>
</protein>
<dbReference type="RefSeq" id="XP_028878351.1">
    <property type="nucleotide sequence ID" value="XM_029030283.1"/>
</dbReference>
<dbReference type="InterPro" id="IPR001841">
    <property type="entry name" value="Znf_RING"/>
</dbReference>
<dbReference type="AlphaFoldDB" id="A0A1X0NHS1"/>
<dbReference type="STRING" id="67003.A0A1X0NHS1"/>
<dbReference type="SUPFAM" id="SSF54495">
    <property type="entry name" value="UBC-like"/>
    <property type="match status" value="1"/>
</dbReference>
<dbReference type="VEuPathDB" id="TriTrypDB:TM35_000461040"/>
<keyword evidence="1" id="KW-0862">Zinc</keyword>
<dbReference type="GeneID" id="39990063"/>
<dbReference type="GO" id="GO:0043130">
    <property type="term" value="F:ubiquitin binding"/>
    <property type="evidence" value="ECO:0007669"/>
    <property type="project" value="TreeGrafter"/>
</dbReference>
<dbReference type="InterPro" id="IPR016135">
    <property type="entry name" value="UBQ-conjugating_enzyme/RWD"/>
</dbReference>
<dbReference type="Pfam" id="PF13920">
    <property type="entry name" value="zf-C3HC4_3"/>
    <property type="match status" value="1"/>
</dbReference>
<evidence type="ECO:0000313" key="5">
    <source>
        <dbReference type="Proteomes" id="UP000192257"/>
    </source>
</evidence>
<dbReference type="InterPro" id="IPR052070">
    <property type="entry name" value="ESCRT-I_UEV_domain"/>
</dbReference>
<reference evidence="4 5" key="1">
    <citation type="submission" date="2017-03" db="EMBL/GenBank/DDBJ databases">
        <title>An alternative strategy for trypanosome survival in the mammalian bloodstream revealed through genome and transcriptome analysis of the ubiquitous bovine parasite Trypanosoma (Megatrypanum) theileri.</title>
        <authorList>
            <person name="Kelly S."/>
            <person name="Ivens A."/>
            <person name="Mott A."/>
            <person name="O'Neill E."/>
            <person name="Emms D."/>
            <person name="Macleod O."/>
            <person name="Voorheis P."/>
            <person name="Matthews J."/>
            <person name="Matthews K."/>
            <person name="Carrington M."/>
        </authorList>
    </citation>
    <scope>NUCLEOTIDE SEQUENCE [LARGE SCALE GENOMIC DNA]</scope>
    <source>
        <strain evidence="4">Edinburgh</strain>
    </source>
</reference>
<dbReference type="PROSITE" id="PS50089">
    <property type="entry name" value="ZF_RING_2"/>
    <property type="match status" value="1"/>
</dbReference>
<dbReference type="GO" id="GO:0000813">
    <property type="term" value="C:ESCRT I complex"/>
    <property type="evidence" value="ECO:0007669"/>
    <property type="project" value="TreeGrafter"/>
</dbReference>
<keyword evidence="1" id="KW-0863">Zinc-finger</keyword>
<dbReference type="GO" id="GO:0015031">
    <property type="term" value="P:protein transport"/>
    <property type="evidence" value="ECO:0007669"/>
    <property type="project" value="InterPro"/>
</dbReference>
<keyword evidence="5" id="KW-1185">Reference proteome</keyword>
<dbReference type="GO" id="GO:0008333">
    <property type="term" value="P:endosome to lysosome transport"/>
    <property type="evidence" value="ECO:0007669"/>
    <property type="project" value="TreeGrafter"/>
</dbReference>
<dbReference type="OrthoDB" id="2127714at2759"/>
<comment type="caution">
    <text evidence="4">The sequence shown here is derived from an EMBL/GenBank/DDBJ whole genome shotgun (WGS) entry which is preliminary data.</text>
</comment>
<dbReference type="SUPFAM" id="SSF57850">
    <property type="entry name" value="RING/U-box"/>
    <property type="match status" value="1"/>
</dbReference>
<proteinExistence type="predicted"/>